<proteinExistence type="inferred from homology"/>
<dbReference type="Gene3D" id="1.20.1720.10">
    <property type="entry name" value="Multidrug resistance protein D"/>
    <property type="match status" value="1"/>
</dbReference>
<dbReference type="InterPro" id="IPR011701">
    <property type="entry name" value="MFS"/>
</dbReference>
<comment type="subcellular location">
    <subcellularLocation>
        <location evidence="1">Cell membrane</location>
        <topology evidence="1">Multi-pass membrane protein</topology>
    </subcellularLocation>
</comment>
<feature type="transmembrane region" description="Helical" evidence="9">
    <location>
        <begin position="135"/>
        <end position="157"/>
    </location>
</feature>
<organism evidence="11 12">
    <name type="scientific">Blastococcus aurantiacus</name>
    <dbReference type="NCBI Taxonomy" id="1550231"/>
    <lineage>
        <taxon>Bacteria</taxon>
        <taxon>Bacillati</taxon>
        <taxon>Actinomycetota</taxon>
        <taxon>Actinomycetes</taxon>
        <taxon>Geodermatophilales</taxon>
        <taxon>Geodermatophilaceae</taxon>
        <taxon>Blastococcus</taxon>
    </lineage>
</organism>
<keyword evidence="12" id="KW-1185">Reference proteome</keyword>
<evidence type="ECO:0000256" key="4">
    <source>
        <dbReference type="ARBA" id="ARBA00022475"/>
    </source>
</evidence>
<feature type="transmembrane region" description="Helical" evidence="9">
    <location>
        <begin position="480"/>
        <end position="500"/>
    </location>
</feature>
<evidence type="ECO:0000259" key="10">
    <source>
        <dbReference type="PROSITE" id="PS50850"/>
    </source>
</evidence>
<keyword evidence="4" id="KW-1003">Cell membrane</keyword>
<evidence type="ECO:0000256" key="1">
    <source>
        <dbReference type="ARBA" id="ARBA00004651"/>
    </source>
</evidence>
<dbReference type="SUPFAM" id="SSF103473">
    <property type="entry name" value="MFS general substrate transporter"/>
    <property type="match status" value="1"/>
</dbReference>
<feature type="transmembrane region" description="Helical" evidence="9">
    <location>
        <begin position="425"/>
        <end position="446"/>
    </location>
</feature>
<dbReference type="EMBL" id="FNBT01000001">
    <property type="protein sequence ID" value="SDE98938.1"/>
    <property type="molecule type" value="Genomic_DNA"/>
</dbReference>
<feature type="transmembrane region" description="Helical" evidence="9">
    <location>
        <begin position="76"/>
        <end position="95"/>
    </location>
</feature>
<dbReference type="InterPro" id="IPR004638">
    <property type="entry name" value="EmrB-like"/>
</dbReference>
<feature type="transmembrane region" description="Helical" evidence="9">
    <location>
        <begin position="38"/>
        <end position="56"/>
    </location>
</feature>
<feature type="transmembrane region" description="Helical" evidence="9">
    <location>
        <begin position="227"/>
        <end position="248"/>
    </location>
</feature>
<evidence type="ECO:0000256" key="8">
    <source>
        <dbReference type="SAM" id="MobiDB-lite"/>
    </source>
</evidence>
<evidence type="ECO:0000256" key="6">
    <source>
        <dbReference type="ARBA" id="ARBA00022989"/>
    </source>
</evidence>
<name>A0A1G7HEY2_9ACTN</name>
<dbReference type="PANTHER" id="PTHR42718:SF9">
    <property type="entry name" value="MAJOR FACILITATOR SUPERFAMILY MULTIDRUG TRANSPORTER MFSC"/>
    <property type="match status" value="1"/>
</dbReference>
<evidence type="ECO:0000256" key="2">
    <source>
        <dbReference type="ARBA" id="ARBA00008537"/>
    </source>
</evidence>
<evidence type="ECO:0000256" key="5">
    <source>
        <dbReference type="ARBA" id="ARBA00022692"/>
    </source>
</evidence>
<feature type="transmembrane region" description="Helical" evidence="9">
    <location>
        <begin position="107"/>
        <end position="129"/>
    </location>
</feature>
<feature type="transmembrane region" description="Helical" evidence="9">
    <location>
        <begin position="359"/>
        <end position="378"/>
    </location>
</feature>
<dbReference type="Pfam" id="PF07690">
    <property type="entry name" value="MFS_1"/>
    <property type="match status" value="1"/>
</dbReference>
<dbReference type="Gene3D" id="1.20.1250.20">
    <property type="entry name" value="MFS general substrate transporter like domains"/>
    <property type="match status" value="1"/>
</dbReference>
<evidence type="ECO:0000313" key="12">
    <source>
        <dbReference type="Proteomes" id="UP000199406"/>
    </source>
</evidence>
<evidence type="ECO:0000256" key="9">
    <source>
        <dbReference type="SAM" id="Phobius"/>
    </source>
</evidence>
<dbReference type="PROSITE" id="PS50850">
    <property type="entry name" value="MFS"/>
    <property type="match status" value="1"/>
</dbReference>
<dbReference type="AlphaFoldDB" id="A0A1G7HEY2"/>
<sequence length="520" mass="53954">MPADARTSSSEVAAAPTTAPEGVGAEEAPDERAVMKEAWLTLSVVSLASIFSGMSGSALNVALPTVVRHFDASATAASWMLLAFMLANTGLMIFFGRLADMFGRRQMYLVGLATFTFASFLCGLAPNAWTVVGLRVLQAAGAAMLLTNSAALVTAAFPRARLGQGMGIYLASFSVAQLLGPTVGGVLAEHAGWRWVFWFNVPIGLICLAWGAWALPRVARSGQRQGIDVPGNLLVIVALGSGLAALSQATTLGWTSWVVIGGLVVFLLGMPTFVLFERRVTHPLVDMTLFRDRPFALGLGASFLNSTSQAGVLLLFSLYFQAVQGVDPLDAGLRVLPLAVATLIFSSSSGLFQRWVSPRALAVVGNLCTGAGLSVLASSVITEAGYVAIAAGLVLAGAGSGLFMPSNTTALMGAMPHDRLGIANAMRLMLQQSGFVVGTAVVLSVLTAPLAPELRQYAFAGTLSDVSADGLTDLLTGYRWTLFTMLTLNAATVLTSLAALRASKRADGAVIPPAGPTAAG</sequence>
<reference evidence="12" key="1">
    <citation type="submission" date="2016-10" db="EMBL/GenBank/DDBJ databases">
        <authorList>
            <person name="Varghese N."/>
            <person name="Submissions S."/>
        </authorList>
    </citation>
    <scope>NUCLEOTIDE SEQUENCE [LARGE SCALE GENOMIC DNA]</scope>
    <source>
        <strain evidence="12">DSM 44268</strain>
    </source>
</reference>
<dbReference type="GO" id="GO:0022857">
    <property type="term" value="F:transmembrane transporter activity"/>
    <property type="evidence" value="ECO:0007669"/>
    <property type="project" value="InterPro"/>
</dbReference>
<gene>
    <name evidence="11" type="ORF">SAMN05660662_0566</name>
</gene>
<feature type="transmembrane region" description="Helical" evidence="9">
    <location>
        <begin position="297"/>
        <end position="319"/>
    </location>
</feature>
<feature type="transmembrane region" description="Helical" evidence="9">
    <location>
        <begin position="331"/>
        <end position="352"/>
    </location>
</feature>
<protein>
    <submittedName>
        <fullName evidence="11">Drug resistance transporter, EmrB/QacA subfamily</fullName>
    </submittedName>
</protein>
<evidence type="ECO:0000256" key="3">
    <source>
        <dbReference type="ARBA" id="ARBA00022448"/>
    </source>
</evidence>
<feature type="transmembrane region" description="Helical" evidence="9">
    <location>
        <begin position="169"/>
        <end position="189"/>
    </location>
</feature>
<feature type="domain" description="Major facilitator superfamily (MFS) profile" evidence="10">
    <location>
        <begin position="41"/>
        <end position="507"/>
    </location>
</feature>
<keyword evidence="6 9" id="KW-1133">Transmembrane helix</keyword>
<dbReference type="GO" id="GO:0005886">
    <property type="term" value="C:plasma membrane"/>
    <property type="evidence" value="ECO:0007669"/>
    <property type="project" value="UniProtKB-SubCell"/>
</dbReference>
<keyword evidence="3" id="KW-0813">Transport</keyword>
<keyword evidence="7 9" id="KW-0472">Membrane</keyword>
<evidence type="ECO:0000256" key="7">
    <source>
        <dbReference type="ARBA" id="ARBA00023136"/>
    </source>
</evidence>
<dbReference type="CDD" id="cd17321">
    <property type="entry name" value="MFS_MMR_MDR_like"/>
    <property type="match status" value="1"/>
</dbReference>
<accession>A0A1G7HEY2</accession>
<feature type="transmembrane region" description="Helical" evidence="9">
    <location>
        <begin position="384"/>
        <end position="404"/>
    </location>
</feature>
<feature type="region of interest" description="Disordered" evidence="8">
    <location>
        <begin position="1"/>
        <end position="29"/>
    </location>
</feature>
<dbReference type="OrthoDB" id="102502at2"/>
<dbReference type="PANTHER" id="PTHR42718">
    <property type="entry name" value="MAJOR FACILITATOR SUPERFAMILY MULTIDRUG TRANSPORTER MFSC"/>
    <property type="match status" value="1"/>
</dbReference>
<feature type="transmembrane region" description="Helical" evidence="9">
    <location>
        <begin position="195"/>
        <end position="215"/>
    </location>
</feature>
<comment type="similarity">
    <text evidence="2">Belongs to the major facilitator superfamily. EmrB family.</text>
</comment>
<evidence type="ECO:0000313" key="11">
    <source>
        <dbReference type="EMBL" id="SDE98938.1"/>
    </source>
</evidence>
<keyword evidence="5 9" id="KW-0812">Transmembrane</keyword>
<dbReference type="Proteomes" id="UP000199406">
    <property type="component" value="Unassembled WGS sequence"/>
</dbReference>
<dbReference type="RefSeq" id="WP_091763592.1">
    <property type="nucleotide sequence ID" value="NZ_FNBT01000001.1"/>
</dbReference>
<dbReference type="NCBIfam" id="TIGR00711">
    <property type="entry name" value="efflux_EmrB"/>
    <property type="match status" value="1"/>
</dbReference>
<dbReference type="InterPro" id="IPR036259">
    <property type="entry name" value="MFS_trans_sf"/>
</dbReference>
<feature type="compositionally biased region" description="Polar residues" evidence="8">
    <location>
        <begin position="1"/>
        <end position="11"/>
    </location>
</feature>
<dbReference type="InterPro" id="IPR020846">
    <property type="entry name" value="MFS_dom"/>
</dbReference>
<feature type="transmembrane region" description="Helical" evidence="9">
    <location>
        <begin position="254"/>
        <end position="276"/>
    </location>
</feature>